<dbReference type="RefSeq" id="WP_013032182.1">
    <property type="nucleotide sequence ID" value="NC_013960.1"/>
</dbReference>
<feature type="domain" description="RecX first three-helical" evidence="8">
    <location>
        <begin position="11"/>
        <end position="48"/>
    </location>
</feature>
<evidence type="ECO:0000259" key="8">
    <source>
        <dbReference type="Pfam" id="PF21982"/>
    </source>
</evidence>
<dbReference type="HOGENOM" id="CLU_066607_3_2_6"/>
<evidence type="ECO:0000256" key="4">
    <source>
        <dbReference type="ARBA" id="ARBA00022490"/>
    </source>
</evidence>
<evidence type="ECO:0000259" key="7">
    <source>
        <dbReference type="Pfam" id="PF21981"/>
    </source>
</evidence>
<dbReference type="KEGG" id="nhl:Nhal_1119"/>
<dbReference type="GO" id="GO:0006282">
    <property type="term" value="P:regulation of DNA repair"/>
    <property type="evidence" value="ECO:0007669"/>
    <property type="project" value="UniProtKB-UniRule"/>
</dbReference>
<dbReference type="Pfam" id="PF21982">
    <property type="entry name" value="RecX_HTH1"/>
    <property type="match status" value="1"/>
</dbReference>
<dbReference type="Gene3D" id="1.10.10.10">
    <property type="entry name" value="Winged helix-like DNA-binding domain superfamily/Winged helix DNA-binding domain"/>
    <property type="match status" value="3"/>
</dbReference>
<feature type="domain" description="RecX third three-helical" evidence="7">
    <location>
        <begin position="104"/>
        <end position="145"/>
    </location>
</feature>
<gene>
    <name evidence="5" type="primary">recX</name>
    <name evidence="9" type="ordered locus">Nhal_1119</name>
</gene>
<dbReference type="OrthoDB" id="7066780at2"/>
<sequence length="150" mass="17203">MGDNGAVKVRSLMLEMLARREHSSWELQRKLTVRGYQANLIEAVLAELGRDNLQSDQRFAESYIRSRAERGFGPRRIAAELKERGISEALIADGLIQERNWDSQAMKARSKRFGQALPSSFGERARQMRFLQYRGFTQEQINRALSGIDD</sequence>
<evidence type="ECO:0000256" key="3">
    <source>
        <dbReference type="ARBA" id="ARBA00018111"/>
    </source>
</evidence>
<organism evidence="9 10">
    <name type="scientific">Nitrosococcus halophilus (strain Nc4)</name>
    <dbReference type="NCBI Taxonomy" id="472759"/>
    <lineage>
        <taxon>Bacteria</taxon>
        <taxon>Pseudomonadati</taxon>
        <taxon>Pseudomonadota</taxon>
        <taxon>Gammaproteobacteria</taxon>
        <taxon>Chromatiales</taxon>
        <taxon>Chromatiaceae</taxon>
        <taxon>Nitrosococcus</taxon>
    </lineage>
</organism>
<proteinExistence type="inferred from homology"/>
<dbReference type="Proteomes" id="UP000001844">
    <property type="component" value="Chromosome"/>
</dbReference>
<dbReference type="PANTHER" id="PTHR33602:SF1">
    <property type="entry name" value="REGULATORY PROTEIN RECX FAMILY PROTEIN"/>
    <property type="match status" value="1"/>
</dbReference>
<dbReference type="PANTHER" id="PTHR33602">
    <property type="entry name" value="REGULATORY PROTEIN RECX FAMILY PROTEIN"/>
    <property type="match status" value="1"/>
</dbReference>
<evidence type="ECO:0000256" key="5">
    <source>
        <dbReference type="HAMAP-Rule" id="MF_01114"/>
    </source>
</evidence>
<dbReference type="InterPro" id="IPR036388">
    <property type="entry name" value="WH-like_DNA-bd_sf"/>
</dbReference>
<dbReference type="InterPro" id="IPR053925">
    <property type="entry name" value="RecX_HTH_3rd"/>
</dbReference>
<evidence type="ECO:0000256" key="1">
    <source>
        <dbReference type="ARBA" id="ARBA00004496"/>
    </source>
</evidence>
<dbReference type="AlphaFoldDB" id="D5BZJ5"/>
<dbReference type="Pfam" id="PF02631">
    <property type="entry name" value="RecX_HTH2"/>
    <property type="match status" value="1"/>
</dbReference>
<dbReference type="InterPro" id="IPR053926">
    <property type="entry name" value="RecX_HTH_1st"/>
</dbReference>
<evidence type="ECO:0000313" key="9">
    <source>
        <dbReference type="EMBL" id="ADE14290.1"/>
    </source>
</evidence>
<keyword evidence="10" id="KW-1185">Reference proteome</keyword>
<feature type="domain" description="RecX second three-helical" evidence="6">
    <location>
        <begin position="55"/>
        <end position="95"/>
    </location>
</feature>
<dbReference type="GO" id="GO:0005737">
    <property type="term" value="C:cytoplasm"/>
    <property type="evidence" value="ECO:0007669"/>
    <property type="project" value="UniProtKB-SubCell"/>
</dbReference>
<keyword evidence="4 5" id="KW-0963">Cytoplasm</keyword>
<dbReference type="HAMAP" id="MF_01114">
    <property type="entry name" value="RecX"/>
    <property type="match status" value="1"/>
</dbReference>
<dbReference type="Pfam" id="PF21981">
    <property type="entry name" value="RecX_HTH3"/>
    <property type="match status" value="1"/>
</dbReference>
<evidence type="ECO:0000256" key="2">
    <source>
        <dbReference type="ARBA" id="ARBA00009695"/>
    </source>
</evidence>
<comment type="subcellular location">
    <subcellularLocation>
        <location evidence="1 5">Cytoplasm</location>
    </subcellularLocation>
</comment>
<protein>
    <recommendedName>
        <fullName evidence="3 5">Regulatory protein RecX</fullName>
    </recommendedName>
</protein>
<reference evidence="10" key="1">
    <citation type="submission" date="2010-04" db="EMBL/GenBank/DDBJ databases">
        <title>Complete genome sequence of Nitrosococcus halophilus Nc4, a salt-adapted, aerobic obligate ammonia-oxidizing sulfur purple bacterium.</title>
        <authorList>
            <consortium name="US DOE Joint Genome Institute"/>
            <person name="Campbell M.A."/>
            <person name="Malfatti S.A."/>
            <person name="Chain P.S.G."/>
            <person name="Heidelberg J.F."/>
            <person name="Ward B.B."/>
            <person name="Klotz M.G."/>
        </authorList>
    </citation>
    <scope>NUCLEOTIDE SEQUENCE [LARGE SCALE GENOMIC DNA]</scope>
    <source>
        <strain evidence="10">Nc4</strain>
    </source>
</reference>
<accession>D5BZJ5</accession>
<evidence type="ECO:0000313" key="10">
    <source>
        <dbReference type="Proteomes" id="UP000001844"/>
    </source>
</evidence>
<dbReference type="InterPro" id="IPR003783">
    <property type="entry name" value="Regulatory_RecX"/>
</dbReference>
<comment type="function">
    <text evidence="5">Modulates RecA activity.</text>
</comment>
<dbReference type="STRING" id="472759.Nhal_1119"/>
<dbReference type="eggNOG" id="COG2137">
    <property type="taxonomic scope" value="Bacteria"/>
</dbReference>
<dbReference type="InterPro" id="IPR053924">
    <property type="entry name" value="RecX_HTH_2nd"/>
</dbReference>
<name>D5BZJ5_NITHN</name>
<evidence type="ECO:0000259" key="6">
    <source>
        <dbReference type="Pfam" id="PF02631"/>
    </source>
</evidence>
<dbReference type="EMBL" id="CP001798">
    <property type="protein sequence ID" value="ADE14290.1"/>
    <property type="molecule type" value="Genomic_DNA"/>
</dbReference>
<comment type="similarity">
    <text evidence="2 5">Belongs to the RecX family.</text>
</comment>